<dbReference type="InterPro" id="IPR000821">
    <property type="entry name" value="Ala_racemase"/>
</dbReference>
<evidence type="ECO:0000256" key="1">
    <source>
        <dbReference type="ARBA" id="ARBA00001933"/>
    </source>
</evidence>
<organism evidence="7 8">
    <name type="scientific">Potamilus streckersoni</name>
    <dbReference type="NCBI Taxonomy" id="2493646"/>
    <lineage>
        <taxon>Eukaryota</taxon>
        <taxon>Metazoa</taxon>
        <taxon>Spiralia</taxon>
        <taxon>Lophotrochozoa</taxon>
        <taxon>Mollusca</taxon>
        <taxon>Bivalvia</taxon>
        <taxon>Autobranchia</taxon>
        <taxon>Heteroconchia</taxon>
        <taxon>Palaeoheterodonta</taxon>
        <taxon>Unionida</taxon>
        <taxon>Unionoidea</taxon>
        <taxon>Unionidae</taxon>
        <taxon>Ambleminae</taxon>
        <taxon>Lampsilini</taxon>
        <taxon>Potamilus</taxon>
    </lineage>
</organism>
<dbReference type="NCBIfam" id="NF001126">
    <property type="entry name" value="PRK00139.1-4"/>
    <property type="match status" value="1"/>
</dbReference>
<name>A0AAE0TF86_9BIVA</name>
<evidence type="ECO:0000256" key="5">
    <source>
        <dbReference type="PIRSR" id="PIRSR600821-50"/>
    </source>
</evidence>
<dbReference type="InterPro" id="IPR029066">
    <property type="entry name" value="PLP-binding_barrel"/>
</dbReference>
<dbReference type="InterPro" id="IPR001608">
    <property type="entry name" value="Ala_racemase_N"/>
</dbReference>
<keyword evidence="4" id="KW-0413">Isomerase</keyword>
<feature type="domain" description="Alanine racemase C-terminal" evidence="6">
    <location>
        <begin position="751"/>
        <end position="876"/>
    </location>
</feature>
<dbReference type="GO" id="GO:0016881">
    <property type="term" value="F:acid-amino acid ligase activity"/>
    <property type="evidence" value="ECO:0007669"/>
    <property type="project" value="InterPro"/>
</dbReference>
<keyword evidence="8" id="KW-1185">Reference proteome</keyword>
<dbReference type="SMART" id="SM01005">
    <property type="entry name" value="Ala_racemase_C"/>
    <property type="match status" value="1"/>
</dbReference>
<dbReference type="InterPro" id="IPR005948">
    <property type="entry name" value="ThiB-like"/>
</dbReference>
<feature type="modified residue" description="N6-(pyridoxal phosphate)lysine" evidence="5">
    <location>
        <position position="541"/>
    </location>
</feature>
<dbReference type="InterPro" id="IPR013221">
    <property type="entry name" value="Mur_ligase_cen"/>
</dbReference>
<sequence>MPSRTSLLNDILNALPADYKLNITGTTDIQVSEEEFQEAHISGNALNMYPQALDAGARILFVSKTDEIIIPADKAVTIIRAEKGDLNTLMALVCRIFYADPFRGMKIIGITGTKGKTTTCQILESIYSSLGYKTGYIGTIGVFTPSQTFPPGLLSNPTATDIFEFGDRMRHDGVQIVFMEVTSHGMYYRRNAALNFHTAVFTNLSADHLDFHISRDDYKKEKLKFFKAAGANSITTHALFNADESEWTEFYDAVPSERIASGTVKPYTYGIKNKECDFTAYPEEMTGAGSRFRVYFRGNYLTTLSVPLPGLFNIYNALAAFACAATDGEPTEKTAQALASAGSVKGRFERVENPAGIQIFIDYAHTADSLKNLLTAVRPLTGKKLICVFGCGGDRDRTKRPLMGMIAAEFADEVRITSDNPRTEEPAGIISEIRAGIPKEFQKKVYTEIDRAQAIRDALAGAGEGDTVVIAGKGQEQYQIIRKKKIFFSDREEVEKFFRRSNDLPPQTRGVISVSSAILKKNLKLLLNDMPDGVEFMAVVKDDALGIGMINMAGSALNFGASYLCCSNVQEAEELRSHFPEAPVLILGERADYELETCVRQKFSLQMQSAVTLKKLHKIAEEQQIPVKIHIKADTGMSRYGLKPEEVPEFFRTAAGMPFIEIEGLMTHFAQSDEADKTFARQQIAVFNGIIDRIRQVHPLPKYIHACNSGGYLDLPEAHYNMVRMGTLLTGIYPSKVCRRIKINGEELESPIVLKSHISFDKILAPGDSVGYGMRFTAEKPMTVAVIPIGYGDGYPRLRNKGRVLIKGRSAPIIGGVSLDAMIVDITHITGSEKGTPVTLIGKDGSEEITVMELADYAGTVTITTEWGAGPKLVAGFEKQCGCKLKIKGLEDGAAILTRVRLEQKNPIADVVLGLDGGLSAEATDSGLFIPHGISLKNLNALPRAWDNPLFLPYDYGWLAFVYRKDKLTHPPGSLKDLISSKQKSPTLIIQDPRVSTPGLGLLLWIKQIYGKDAGQAWSALAKRTVTVTPGWSEAYALFIKGEADMVLSYTTSPAYHRLAEQDDRYGAVLFEEGNYFQTELAAILKSSPKQKLA</sequence>
<gene>
    <name evidence="7" type="ORF">CHS0354_006940</name>
</gene>
<accession>A0AAE0TF86</accession>
<dbReference type="SUPFAM" id="SSF53623">
    <property type="entry name" value="MurD-like peptide ligases, catalytic domain"/>
    <property type="match status" value="1"/>
</dbReference>
<dbReference type="Gene3D" id="3.40.190.10">
    <property type="entry name" value="Periplasmic binding protein-like II"/>
    <property type="match status" value="2"/>
</dbReference>
<dbReference type="InterPro" id="IPR005761">
    <property type="entry name" value="UDP-N-AcMur-Glu-dNH2Pim_ligase"/>
</dbReference>
<dbReference type="Gene3D" id="3.90.190.20">
    <property type="entry name" value="Mur ligase, C-terminal domain"/>
    <property type="match status" value="1"/>
</dbReference>
<dbReference type="InterPro" id="IPR006059">
    <property type="entry name" value="SBP"/>
</dbReference>
<dbReference type="FunFam" id="3.20.20.10:FF:000002">
    <property type="entry name" value="Alanine racemase"/>
    <property type="match status" value="1"/>
</dbReference>
<evidence type="ECO:0000313" key="7">
    <source>
        <dbReference type="EMBL" id="KAK3608899.1"/>
    </source>
</evidence>
<evidence type="ECO:0000313" key="8">
    <source>
        <dbReference type="Proteomes" id="UP001195483"/>
    </source>
</evidence>
<dbReference type="EMBL" id="JAEAOA010000469">
    <property type="protein sequence ID" value="KAK3608899.1"/>
    <property type="molecule type" value="Genomic_DNA"/>
</dbReference>
<dbReference type="Pfam" id="PF01547">
    <property type="entry name" value="SBP_bac_1"/>
    <property type="match status" value="1"/>
</dbReference>
<evidence type="ECO:0000256" key="3">
    <source>
        <dbReference type="ARBA" id="ARBA00022898"/>
    </source>
</evidence>
<dbReference type="SUPFAM" id="SSF53850">
    <property type="entry name" value="Periplasmic binding protein-like II"/>
    <property type="match status" value="1"/>
</dbReference>
<dbReference type="GO" id="GO:0006522">
    <property type="term" value="P:alanine metabolic process"/>
    <property type="evidence" value="ECO:0007669"/>
    <property type="project" value="InterPro"/>
</dbReference>
<dbReference type="SUPFAM" id="SSF53244">
    <property type="entry name" value="MurD-like peptide ligases, peptide-binding domain"/>
    <property type="match status" value="1"/>
</dbReference>
<dbReference type="HAMAP" id="MF_01201">
    <property type="entry name" value="Ala_racemase"/>
    <property type="match status" value="1"/>
</dbReference>
<dbReference type="GO" id="GO:0005737">
    <property type="term" value="C:cytoplasm"/>
    <property type="evidence" value="ECO:0007669"/>
    <property type="project" value="InterPro"/>
</dbReference>
<dbReference type="Gene3D" id="3.20.20.10">
    <property type="entry name" value="Alanine racemase"/>
    <property type="match status" value="1"/>
</dbReference>
<dbReference type="InterPro" id="IPR009006">
    <property type="entry name" value="Ala_racemase/Decarboxylase_C"/>
</dbReference>
<dbReference type="SUPFAM" id="SSF51419">
    <property type="entry name" value="PLP-binding barrel"/>
    <property type="match status" value="1"/>
</dbReference>
<dbReference type="Proteomes" id="UP001195483">
    <property type="component" value="Unassembled WGS sequence"/>
</dbReference>
<dbReference type="NCBIfam" id="TIGR01254">
    <property type="entry name" value="sfuA"/>
    <property type="match status" value="1"/>
</dbReference>
<dbReference type="PRINTS" id="PR00992">
    <property type="entry name" value="ALARACEMASE"/>
</dbReference>
<dbReference type="GO" id="GO:0015888">
    <property type="term" value="P:thiamine transport"/>
    <property type="evidence" value="ECO:0007669"/>
    <property type="project" value="InterPro"/>
</dbReference>
<dbReference type="PANTHER" id="PTHR23135:SF4">
    <property type="entry name" value="UDP-N-ACETYLMURAMOYL-L-ALANYL-D-GLUTAMATE--2,6-DIAMINOPIMELATE LIGASE MURE HOMOLOG, CHLOROPLASTIC"/>
    <property type="match status" value="1"/>
</dbReference>
<dbReference type="InterPro" id="IPR011079">
    <property type="entry name" value="Ala_racemase_C"/>
</dbReference>
<dbReference type="NCBIfam" id="TIGR00492">
    <property type="entry name" value="alr"/>
    <property type="match status" value="1"/>
</dbReference>
<evidence type="ECO:0000256" key="2">
    <source>
        <dbReference type="ARBA" id="ARBA00005898"/>
    </source>
</evidence>
<dbReference type="Pfam" id="PF02875">
    <property type="entry name" value="Mur_ligase_C"/>
    <property type="match status" value="1"/>
</dbReference>
<dbReference type="GO" id="GO:0008360">
    <property type="term" value="P:regulation of cell shape"/>
    <property type="evidence" value="ECO:0007669"/>
    <property type="project" value="InterPro"/>
</dbReference>
<dbReference type="Gene3D" id="2.40.37.10">
    <property type="entry name" value="Lyase, Ornithine Decarboxylase, Chain A, domain 1"/>
    <property type="match status" value="1"/>
</dbReference>
<dbReference type="CDD" id="cd00430">
    <property type="entry name" value="PLPDE_III_AR"/>
    <property type="match status" value="1"/>
</dbReference>
<dbReference type="HAMAP" id="MF_00208">
    <property type="entry name" value="MurE"/>
    <property type="match status" value="1"/>
</dbReference>
<dbReference type="AlphaFoldDB" id="A0AAE0TF86"/>
<dbReference type="InterPro" id="IPR036615">
    <property type="entry name" value="Mur_ligase_C_dom_sf"/>
</dbReference>
<proteinExistence type="inferred from homology"/>
<dbReference type="NCBIfam" id="TIGR01085">
    <property type="entry name" value="murE"/>
    <property type="match status" value="1"/>
</dbReference>
<dbReference type="GO" id="GO:0051301">
    <property type="term" value="P:cell division"/>
    <property type="evidence" value="ECO:0007669"/>
    <property type="project" value="InterPro"/>
</dbReference>
<dbReference type="SUPFAM" id="SSF50621">
    <property type="entry name" value="Alanine racemase C-terminal domain-like"/>
    <property type="match status" value="1"/>
</dbReference>
<evidence type="ECO:0000259" key="6">
    <source>
        <dbReference type="SMART" id="SM01005"/>
    </source>
</evidence>
<dbReference type="Gene3D" id="3.40.1190.10">
    <property type="entry name" value="Mur-like, catalytic domain"/>
    <property type="match status" value="1"/>
</dbReference>
<comment type="cofactor">
    <cofactor evidence="1 5">
        <name>pyridoxal 5'-phosphate</name>
        <dbReference type="ChEBI" id="CHEBI:597326"/>
    </cofactor>
</comment>
<reference evidence="7" key="2">
    <citation type="journal article" date="2021" name="Genome Biol. Evol.">
        <title>Developing a high-quality reference genome for a parasitic bivalve with doubly uniparental inheritance (Bivalvia: Unionida).</title>
        <authorList>
            <person name="Smith C.H."/>
        </authorList>
    </citation>
    <scope>NUCLEOTIDE SEQUENCE</scope>
    <source>
        <strain evidence="7">CHS0354</strain>
        <tissue evidence="7">Mantle</tissue>
    </source>
</reference>
<dbReference type="Pfam" id="PF08245">
    <property type="entry name" value="Mur_ligase_M"/>
    <property type="match status" value="1"/>
</dbReference>
<dbReference type="PANTHER" id="PTHR23135">
    <property type="entry name" value="MUR LIGASE FAMILY MEMBER"/>
    <property type="match status" value="1"/>
</dbReference>
<dbReference type="Pfam" id="PF01168">
    <property type="entry name" value="Ala_racemase_N"/>
    <property type="match status" value="1"/>
</dbReference>
<comment type="similarity">
    <text evidence="2">Belongs to the MurCDEF family. MurE subfamily.</text>
</comment>
<dbReference type="GO" id="GO:0005524">
    <property type="term" value="F:ATP binding"/>
    <property type="evidence" value="ECO:0007669"/>
    <property type="project" value="InterPro"/>
</dbReference>
<reference evidence="7" key="3">
    <citation type="submission" date="2023-05" db="EMBL/GenBank/DDBJ databases">
        <authorList>
            <person name="Smith C.H."/>
        </authorList>
    </citation>
    <scope>NUCLEOTIDE SEQUENCE</scope>
    <source>
        <strain evidence="7">CHS0354</strain>
        <tissue evidence="7">Mantle</tissue>
    </source>
</reference>
<dbReference type="GO" id="GO:0008784">
    <property type="term" value="F:alanine racemase activity"/>
    <property type="evidence" value="ECO:0007669"/>
    <property type="project" value="InterPro"/>
</dbReference>
<dbReference type="InterPro" id="IPR036565">
    <property type="entry name" value="Mur-like_cat_sf"/>
</dbReference>
<dbReference type="Pfam" id="PF00842">
    <property type="entry name" value="Ala_racemase_C"/>
    <property type="match status" value="1"/>
</dbReference>
<keyword evidence="3 5" id="KW-0663">Pyridoxal phosphate</keyword>
<dbReference type="InterPro" id="IPR004101">
    <property type="entry name" value="Mur_ligase_C"/>
</dbReference>
<dbReference type="GO" id="GO:0030975">
    <property type="term" value="F:thiamine binding"/>
    <property type="evidence" value="ECO:0007669"/>
    <property type="project" value="InterPro"/>
</dbReference>
<comment type="caution">
    <text evidence="7">The sequence shown here is derived from an EMBL/GenBank/DDBJ whole genome shotgun (WGS) entry which is preliminary data.</text>
</comment>
<protein>
    <recommendedName>
        <fullName evidence="6">Alanine racemase C-terminal domain-containing protein</fullName>
    </recommendedName>
</protein>
<evidence type="ECO:0000256" key="4">
    <source>
        <dbReference type="ARBA" id="ARBA00023235"/>
    </source>
</evidence>
<reference evidence="7" key="1">
    <citation type="journal article" date="2021" name="Genome Biol. Evol.">
        <title>A High-Quality Reference Genome for a Parasitic Bivalve with Doubly Uniparental Inheritance (Bivalvia: Unionida).</title>
        <authorList>
            <person name="Smith C.H."/>
        </authorList>
    </citation>
    <scope>NUCLEOTIDE SEQUENCE</scope>
    <source>
        <strain evidence="7">CHS0354</strain>
    </source>
</reference>